<protein>
    <submittedName>
        <fullName evidence="11">Cell division protein</fullName>
    </submittedName>
</protein>
<dbReference type="InterPro" id="IPR013685">
    <property type="entry name" value="POTRA_FtsQ_type"/>
</dbReference>
<dbReference type="InterPro" id="IPR005548">
    <property type="entry name" value="Cell_div_FtsQ/DivIB_C"/>
</dbReference>
<evidence type="ECO:0000313" key="11">
    <source>
        <dbReference type="EMBL" id="KFI98974.1"/>
    </source>
</evidence>
<dbReference type="PANTHER" id="PTHR37820:SF1">
    <property type="entry name" value="CELL DIVISION PROTEIN FTSQ"/>
    <property type="match status" value="1"/>
</dbReference>
<dbReference type="Gene3D" id="3.10.20.310">
    <property type="entry name" value="membrane protein fhac"/>
    <property type="match status" value="1"/>
</dbReference>
<keyword evidence="7" id="KW-0131">Cell cycle</keyword>
<dbReference type="GO" id="GO:0051301">
    <property type="term" value="P:cell division"/>
    <property type="evidence" value="ECO:0007669"/>
    <property type="project" value="UniProtKB-KW"/>
</dbReference>
<dbReference type="PANTHER" id="PTHR37820">
    <property type="entry name" value="CELL DIVISION PROTEIN DIVIB"/>
    <property type="match status" value="1"/>
</dbReference>
<evidence type="ECO:0000256" key="9">
    <source>
        <dbReference type="SAM" id="Phobius"/>
    </source>
</evidence>
<dbReference type="eggNOG" id="COG1589">
    <property type="taxonomic scope" value="Bacteria"/>
</dbReference>
<feature type="region of interest" description="Disordered" evidence="8">
    <location>
        <begin position="1"/>
        <end position="78"/>
    </location>
</feature>
<dbReference type="OrthoDB" id="3238713at2"/>
<evidence type="ECO:0000259" key="10">
    <source>
        <dbReference type="PROSITE" id="PS51779"/>
    </source>
</evidence>
<keyword evidence="6 9" id="KW-0472">Membrane</keyword>
<evidence type="ECO:0000256" key="6">
    <source>
        <dbReference type="ARBA" id="ARBA00023136"/>
    </source>
</evidence>
<feature type="domain" description="POTRA" evidence="10">
    <location>
        <begin position="168"/>
        <end position="239"/>
    </location>
</feature>
<keyword evidence="12" id="KW-1185">Reference proteome</keyword>
<dbReference type="Pfam" id="PF03799">
    <property type="entry name" value="FtsQ_DivIB_C"/>
    <property type="match status" value="1"/>
</dbReference>
<dbReference type="Pfam" id="PF08478">
    <property type="entry name" value="POTRA_1"/>
    <property type="match status" value="1"/>
</dbReference>
<accession>A0A087DTX4</accession>
<dbReference type="InterPro" id="IPR050487">
    <property type="entry name" value="FtsQ_DivIB"/>
</dbReference>
<keyword evidence="3 11" id="KW-0132">Cell division</keyword>
<evidence type="ECO:0000313" key="12">
    <source>
        <dbReference type="Proteomes" id="UP000029055"/>
    </source>
</evidence>
<dbReference type="GO" id="GO:0005886">
    <property type="term" value="C:plasma membrane"/>
    <property type="evidence" value="ECO:0007669"/>
    <property type="project" value="TreeGrafter"/>
</dbReference>
<comment type="caution">
    <text evidence="11">The sequence shown here is derived from an EMBL/GenBank/DDBJ whole genome shotgun (WGS) entry which is preliminary data.</text>
</comment>
<evidence type="ECO:0000256" key="8">
    <source>
        <dbReference type="SAM" id="MobiDB-lite"/>
    </source>
</evidence>
<organism evidence="11 12">
    <name type="scientific">Bifidobacterium subtile</name>
    <dbReference type="NCBI Taxonomy" id="77635"/>
    <lineage>
        <taxon>Bacteria</taxon>
        <taxon>Bacillati</taxon>
        <taxon>Actinomycetota</taxon>
        <taxon>Actinomycetes</taxon>
        <taxon>Bifidobacteriales</taxon>
        <taxon>Bifidobacteriaceae</taxon>
        <taxon>Bifidobacterium</taxon>
    </lineage>
</organism>
<feature type="compositionally biased region" description="Basic residues" evidence="8">
    <location>
        <begin position="1"/>
        <end position="12"/>
    </location>
</feature>
<reference evidence="11 12" key="1">
    <citation type="submission" date="2014-03" db="EMBL/GenBank/DDBJ databases">
        <title>Genomics of Bifidobacteria.</title>
        <authorList>
            <person name="Ventura M."/>
            <person name="Milani C."/>
            <person name="Lugli G.A."/>
        </authorList>
    </citation>
    <scope>NUCLEOTIDE SEQUENCE [LARGE SCALE GENOMIC DNA]</scope>
    <source>
        <strain evidence="11 12">LMG 11597</strain>
    </source>
</reference>
<proteinExistence type="predicted"/>
<keyword evidence="2" id="KW-1003">Cell membrane</keyword>
<evidence type="ECO:0000256" key="7">
    <source>
        <dbReference type="ARBA" id="ARBA00023306"/>
    </source>
</evidence>
<evidence type="ECO:0000256" key="5">
    <source>
        <dbReference type="ARBA" id="ARBA00022989"/>
    </source>
</evidence>
<dbReference type="InterPro" id="IPR034746">
    <property type="entry name" value="POTRA"/>
</dbReference>
<dbReference type="STRING" id="77635.BISU_2175"/>
<evidence type="ECO:0000256" key="3">
    <source>
        <dbReference type="ARBA" id="ARBA00022618"/>
    </source>
</evidence>
<comment type="subcellular location">
    <subcellularLocation>
        <location evidence="1">Membrane</location>
    </subcellularLocation>
</comment>
<dbReference type="AlphaFoldDB" id="A0A087DTX4"/>
<keyword evidence="5 9" id="KW-1133">Transmembrane helix</keyword>
<evidence type="ECO:0000256" key="2">
    <source>
        <dbReference type="ARBA" id="ARBA00022475"/>
    </source>
</evidence>
<evidence type="ECO:0000256" key="4">
    <source>
        <dbReference type="ARBA" id="ARBA00022692"/>
    </source>
</evidence>
<feature type="compositionally biased region" description="Basic and acidic residues" evidence="8">
    <location>
        <begin position="13"/>
        <end position="27"/>
    </location>
</feature>
<dbReference type="Proteomes" id="UP000029055">
    <property type="component" value="Unassembled WGS sequence"/>
</dbReference>
<dbReference type="PROSITE" id="PS51779">
    <property type="entry name" value="POTRA"/>
    <property type="match status" value="1"/>
</dbReference>
<feature type="transmembrane region" description="Helical" evidence="9">
    <location>
        <begin position="139"/>
        <end position="161"/>
    </location>
</feature>
<dbReference type="EMBL" id="JGZR01000016">
    <property type="protein sequence ID" value="KFI98974.1"/>
    <property type="molecule type" value="Genomic_DNA"/>
</dbReference>
<keyword evidence="4 9" id="KW-0812">Transmembrane</keyword>
<name>A0A087DTX4_9BIFI</name>
<evidence type="ECO:0000256" key="1">
    <source>
        <dbReference type="ARBA" id="ARBA00004370"/>
    </source>
</evidence>
<gene>
    <name evidence="11" type="ORF">BISU_2175</name>
</gene>
<sequence length="369" mass="39264">MGRRVTSSRRGRKGDESGDSASHEQGRGRVISGSSARDDVAAQPGDFAQSGTSARSNRMRNGETARGRSARRSIVSDAGAGMGIEESDGFVDARALPSEDLVAKTLNETTGTLGIASRPKVVDFSARLRERRRASIRTIALRVTAVVGVIAVVCGLVWLLLFSSVFRLDAGQIAVSGGNEWVSTQRIRDIANRQSGKSLFLVSANEVTSRLKDIPGVTDATADKRFPKGMAVAVKAQKPAAMLKTDKDMTAVDGQGRVLNSVNGASADGIPVIEVGDVDKGLRSRAVQEALRILSTLPENMRKGITKVSAQTQDSITTELNGGDRVIIWGDASQLDLKKAVVDKIINDPTKIGDKHQVDVSAPLRPIIK</sequence>